<gene>
    <name evidence="8" type="primary">algJ_1</name>
    <name evidence="8" type="ORF">NNJEOMEG_01536</name>
</gene>
<dbReference type="Pfam" id="PF16822">
    <property type="entry name" value="ALGX"/>
    <property type="match status" value="1"/>
</dbReference>
<dbReference type="Proteomes" id="UP000494245">
    <property type="component" value="Unassembled WGS sequence"/>
</dbReference>
<evidence type="ECO:0000256" key="5">
    <source>
        <dbReference type="ARBA" id="ARBA00022764"/>
    </source>
</evidence>
<dbReference type="GO" id="GO:0042121">
    <property type="term" value="P:alginic acid biosynthetic process"/>
    <property type="evidence" value="ECO:0007669"/>
    <property type="project" value="UniProtKB-UniPathway"/>
</dbReference>
<organism evidence="8 9">
    <name type="scientific">Fundidesulfovibrio magnetotacticus</name>
    <dbReference type="NCBI Taxonomy" id="2730080"/>
    <lineage>
        <taxon>Bacteria</taxon>
        <taxon>Pseudomonadati</taxon>
        <taxon>Thermodesulfobacteriota</taxon>
        <taxon>Desulfovibrionia</taxon>
        <taxon>Desulfovibrionales</taxon>
        <taxon>Desulfovibrionaceae</taxon>
        <taxon>Fundidesulfovibrio</taxon>
    </lineage>
</organism>
<dbReference type="InterPro" id="IPR031811">
    <property type="entry name" value="ALGX/ALGJ_SGNH-like"/>
</dbReference>
<evidence type="ECO:0000256" key="1">
    <source>
        <dbReference type="ARBA" id="ARBA00004418"/>
    </source>
</evidence>
<evidence type="ECO:0000256" key="3">
    <source>
        <dbReference type="ARBA" id="ARBA00022679"/>
    </source>
</evidence>
<accession>A0A6V8LLZ8</accession>
<comment type="pathway">
    <text evidence="2">Glycan biosynthesis; alginate biosynthesis.</text>
</comment>
<evidence type="ECO:0000313" key="8">
    <source>
        <dbReference type="EMBL" id="GFK93702.1"/>
    </source>
</evidence>
<dbReference type="GO" id="GO:0016746">
    <property type="term" value="F:acyltransferase activity"/>
    <property type="evidence" value="ECO:0007669"/>
    <property type="project" value="UniProtKB-KW"/>
</dbReference>
<evidence type="ECO:0000256" key="2">
    <source>
        <dbReference type="ARBA" id="ARBA00005182"/>
    </source>
</evidence>
<evidence type="ECO:0000259" key="7">
    <source>
        <dbReference type="Pfam" id="PF16822"/>
    </source>
</evidence>
<keyword evidence="6" id="KW-0016">Alginate biosynthesis</keyword>
<proteinExistence type="predicted"/>
<dbReference type="RefSeq" id="WP_173083011.1">
    <property type="nucleotide sequence ID" value="NZ_BLTE01000006.1"/>
</dbReference>
<keyword evidence="3 8" id="KW-0808">Transferase</keyword>
<keyword evidence="4" id="KW-0732">Signal</keyword>
<dbReference type="GO" id="GO:0042597">
    <property type="term" value="C:periplasmic space"/>
    <property type="evidence" value="ECO:0007669"/>
    <property type="project" value="UniProtKB-SubCell"/>
</dbReference>
<evidence type="ECO:0000256" key="6">
    <source>
        <dbReference type="ARBA" id="ARBA00022841"/>
    </source>
</evidence>
<reference evidence="8 9" key="1">
    <citation type="submission" date="2020-04" db="EMBL/GenBank/DDBJ databases">
        <authorList>
            <consortium name="Desulfovibrio sp. FSS-1 genome sequencing consortium"/>
            <person name="Shimoshige H."/>
            <person name="Kobayashi H."/>
            <person name="Maekawa T."/>
        </authorList>
    </citation>
    <scope>NUCLEOTIDE SEQUENCE [LARGE SCALE GENOMIC DNA]</scope>
    <source>
        <strain evidence="8 9">SIID29052-01</strain>
    </source>
</reference>
<keyword evidence="9" id="KW-1185">Reference proteome</keyword>
<name>A0A6V8LLZ8_9BACT</name>
<evidence type="ECO:0000256" key="4">
    <source>
        <dbReference type="ARBA" id="ARBA00022729"/>
    </source>
</evidence>
<reference evidence="8 9" key="2">
    <citation type="submission" date="2020-05" db="EMBL/GenBank/DDBJ databases">
        <title>Draft genome sequence of Desulfovibrio sp. strainFSS-1.</title>
        <authorList>
            <person name="Shimoshige H."/>
            <person name="Kobayashi H."/>
            <person name="Maekawa T."/>
        </authorList>
    </citation>
    <scope>NUCLEOTIDE SEQUENCE [LARGE SCALE GENOMIC DNA]</scope>
    <source>
        <strain evidence="8 9">SIID29052-01</strain>
    </source>
</reference>
<comment type="subcellular location">
    <subcellularLocation>
        <location evidence="1">Periplasm</location>
    </subcellularLocation>
</comment>
<comment type="caution">
    <text evidence="8">The sequence shown here is derived from an EMBL/GenBank/DDBJ whole genome shotgun (WGS) entry which is preliminary data.</text>
</comment>
<dbReference type="CDD" id="cd14440">
    <property type="entry name" value="AlgX_N_like_3"/>
    <property type="match status" value="1"/>
</dbReference>
<sequence>MKRFSLIVCCALLLAPLVWPQGLGLLGLGVHPRAADAPGPWPPASLAVTDFQAWATRTATAYADNFPFRESMIRTLNRLRLAVWGESPMRTLIRGRECWWFYNDEMALEDWMGATRFDPQELADNVRLHQERRDWLAARGIAMLVVIVPNKKTVYGEFLPSSLRKMRETTRLDQLARAMEEGGIPFLDLRPVMLRAKAVRQAYWKTDSHWNEWGALAGCSAIVEKLRERFPAMPPLDPAAYTAVAENTPGGDLAAMMLLENQLPEANVRMVPHAPHRAHDAPPPPWKDPADLPGRRRIVKAVDDNSLPRALFFRDSFGSQAIPFLAERFRRSVFLWTHRFNPGVVLAERPDVVIFEAAERYQHAIFSPSEGGRP</sequence>
<dbReference type="EMBL" id="BLTE01000006">
    <property type="protein sequence ID" value="GFK93702.1"/>
    <property type="molecule type" value="Genomic_DNA"/>
</dbReference>
<keyword evidence="5" id="KW-0574">Periplasm</keyword>
<keyword evidence="8" id="KW-0012">Acyltransferase</keyword>
<dbReference type="AlphaFoldDB" id="A0A6V8LLZ8"/>
<protein>
    <submittedName>
        <fullName evidence="8">Putative alginate O-acetylase AlgJ</fullName>
        <ecNumber evidence="8">2.3.1.-</ecNumber>
    </submittedName>
</protein>
<feature type="domain" description="AlgX/AlgJ SGNH hydrolase-like" evidence="7">
    <location>
        <begin position="93"/>
        <end position="267"/>
    </location>
</feature>
<dbReference type="UniPathway" id="UPA00286"/>
<evidence type="ECO:0000313" key="9">
    <source>
        <dbReference type="Proteomes" id="UP000494245"/>
    </source>
</evidence>
<dbReference type="EC" id="2.3.1.-" evidence="8"/>